<name>A0A917LIB0_9BACI</name>
<organism evidence="2 3">
    <name type="scientific">Lysinibacillus alkalisoli</name>
    <dbReference type="NCBI Taxonomy" id="1911548"/>
    <lineage>
        <taxon>Bacteria</taxon>
        <taxon>Bacillati</taxon>
        <taxon>Bacillota</taxon>
        <taxon>Bacilli</taxon>
        <taxon>Bacillales</taxon>
        <taxon>Bacillaceae</taxon>
        <taxon>Lysinibacillus</taxon>
    </lineage>
</organism>
<dbReference type="AlphaFoldDB" id="A0A917LIB0"/>
<evidence type="ECO:0000313" key="3">
    <source>
        <dbReference type="Proteomes" id="UP000616608"/>
    </source>
</evidence>
<proteinExistence type="predicted"/>
<dbReference type="EMBL" id="BMJT01000006">
    <property type="protein sequence ID" value="GGG26424.1"/>
    <property type="molecule type" value="Genomic_DNA"/>
</dbReference>
<feature type="transmembrane region" description="Helical" evidence="1">
    <location>
        <begin position="12"/>
        <end position="32"/>
    </location>
</feature>
<protein>
    <submittedName>
        <fullName evidence="2">Uncharacterized protein</fullName>
    </submittedName>
</protein>
<keyword evidence="3" id="KW-1185">Reference proteome</keyword>
<evidence type="ECO:0000256" key="1">
    <source>
        <dbReference type="SAM" id="Phobius"/>
    </source>
</evidence>
<accession>A0A917LIB0</accession>
<dbReference type="RefSeq" id="WP_188615034.1">
    <property type="nucleotide sequence ID" value="NZ_BMJT01000006.1"/>
</dbReference>
<dbReference type="Proteomes" id="UP000616608">
    <property type="component" value="Unassembled WGS sequence"/>
</dbReference>
<keyword evidence="1" id="KW-0472">Membrane</keyword>
<keyword evidence="1" id="KW-0812">Transmembrane</keyword>
<sequence>MRIFRFFITQVFLRKWLFVLGIMILLLLAHFLTFTTTRSIISTYQGYQQIEAINQEDIFMANLDPNSTTDFNQIELEDSREIYEYLDANYDYALHVEGFVEVIIYGGY</sequence>
<reference evidence="2" key="2">
    <citation type="submission" date="2020-09" db="EMBL/GenBank/DDBJ databases">
        <authorList>
            <person name="Sun Q."/>
            <person name="Zhou Y."/>
        </authorList>
    </citation>
    <scope>NUCLEOTIDE SEQUENCE</scope>
    <source>
        <strain evidence="2">CGMCC 1.15760</strain>
    </source>
</reference>
<comment type="caution">
    <text evidence="2">The sequence shown here is derived from an EMBL/GenBank/DDBJ whole genome shotgun (WGS) entry which is preliminary data.</text>
</comment>
<keyword evidence="1" id="KW-1133">Transmembrane helix</keyword>
<gene>
    <name evidence="2" type="ORF">GCM10007425_21280</name>
</gene>
<evidence type="ECO:0000313" key="2">
    <source>
        <dbReference type="EMBL" id="GGG26424.1"/>
    </source>
</evidence>
<reference evidence="2" key="1">
    <citation type="journal article" date="2014" name="Int. J. Syst. Evol. Microbiol.">
        <title>Complete genome sequence of Corynebacterium casei LMG S-19264T (=DSM 44701T), isolated from a smear-ripened cheese.</title>
        <authorList>
            <consortium name="US DOE Joint Genome Institute (JGI-PGF)"/>
            <person name="Walter F."/>
            <person name="Albersmeier A."/>
            <person name="Kalinowski J."/>
            <person name="Ruckert C."/>
        </authorList>
    </citation>
    <scope>NUCLEOTIDE SEQUENCE</scope>
    <source>
        <strain evidence="2">CGMCC 1.15760</strain>
    </source>
</reference>